<dbReference type="InterPro" id="IPR027417">
    <property type="entry name" value="P-loop_NTPase"/>
</dbReference>
<name>A0A3E2BK31_9BACT</name>
<proteinExistence type="predicted"/>
<evidence type="ECO:0000313" key="1">
    <source>
        <dbReference type="EMBL" id="RFT15012.1"/>
    </source>
</evidence>
<accession>A0A3E2BK31</accession>
<dbReference type="SUPFAM" id="SSF52540">
    <property type="entry name" value="P-loop containing nucleoside triphosphate hydrolases"/>
    <property type="match status" value="1"/>
</dbReference>
<reference evidence="1 2" key="1">
    <citation type="submission" date="2018-08" db="EMBL/GenBank/DDBJ databases">
        <title>Genome analysis of the thermophilic bacterium of the candidate phylum Aminicenantes from deep subsurface aquifer revealed its physiology and ecological role.</title>
        <authorList>
            <person name="Kadnikov V.V."/>
            <person name="Mardanov A.V."/>
            <person name="Beletsky A.V."/>
            <person name="Karnachuk O.V."/>
            <person name="Ravin N.V."/>
        </authorList>
    </citation>
    <scope>NUCLEOTIDE SEQUENCE [LARGE SCALE GENOMIC DNA]</scope>
    <source>
        <strain evidence="1">BY38</strain>
    </source>
</reference>
<sequence length="421" mass="48915">MDTNYYKKIVESLRKGIPPKRGVREYSVGHDKLIEGIKKYLLDCIGDTGLIRFVCGSWGSGKTHLFRLLAEVAFRENLAVSSVELNANSTVLNKFNTIFAEIVRQIKSPEYFEGRREDELVSFNSILEESYYYHCCGQRKRPSNITPQDHDKAIKIIMANKQIDIDFKKMICAYWESLRDNLPDSNQKQEEIIQWFCGEGSIGQYRKKYEVSKIITKENSKLMLHSLVNFIKSSGYKGLLILFDEAEQYYSIIRKSDLQQAHNNLLALINNIESLSGLILIYATTPDFFYDEKHGIKRYGALAGRIGQPEENRPPRALDSIWNLDAIRFDLPDYIEAANKIRDIYCKAYPEEASKLPTVDELKTRVEGLYQKNQRMSRMRFWRFFIVAIMNDLVDHIEGTVRNTDDLRQDTIKSLKEESYE</sequence>
<dbReference type="InterPro" id="IPR021228">
    <property type="entry name" value="BrxD"/>
</dbReference>
<gene>
    <name evidence="1" type="ORF">OP8BY_1122</name>
</gene>
<comment type="caution">
    <text evidence="1">The sequence shown here is derived from an EMBL/GenBank/DDBJ whole genome shotgun (WGS) entry which is preliminary data.</text>
</comment>
<protein>
    <submittedName>
        <fullName evidence="1">Putative ATP /GTP binding protein</fullName>
    </submittedName>
</protein>
<dbReference type="Gene3D" id="3.40.50.300">
    <property type="entry name" value="P-loop containing nucleotide triphosphate hydrolases"/>
    <property type="match status" value="1"/>
</dbReference>
<evidence type="ECO:0000313" key="2">
    <source>
        <dbReference type="Proteomes" id="UP000257323"/>
    </source>
</evidence>
<dbReference type="EMBL" id="QUAH01000014">
    <property type="protein sequence ID" value="RFT15012.1"/>
    <property type="molecule type" value="Genomic_DNA"/>
</dbReference>
<dbReference type="Pfam" id="PF10923">
    <property type="entry name" value="BrxC_BrxD"/>
    <property type="match status" value="1"/>
</dbReference>
<organism evidence="1 2">
    <name type="scientific">Candidatus Saccharicenans subterraneus</name>
    <dbReference type="NCBI Taxonomy" id="2508984"/>
    <lineage>
        <taxon>Bacteria</taxon>
        <taxon>Candidatus Aminicenantota</taxon>
        <taxon>Candidatus Aminicenantia</taxon>
        <taxon>Candidatus Aminicenantales</taxon>
        <taxon>Candidatus Saccharicenantaceae</taxon>
        <taxon>Candidatus Saccharicenans</taxon>
    </lineage>
</organism>
<dbReference type="Proteomes" id="UP000257323">
    <property type="component" value="Unassembled WGS sequence"/>
</dbReference>
<dbReference type="AlphaFoldDB" id="A0A3E2BK31"/>